<evidence type="ECO:0000256" key="2">
    <source>
        <dbReference type="ARBA" id="ARBA00007015"/>
    </source>
</evidence>
<dbReference type="InterPro" id="IPR039309">
    <property type="entry name" value="BT1"/>
</dbReference>
<dbReference type="NCBIfam" id="TIGR00788">
    <property type="entry name" value="fbt"/>
    <property type="match status" value="1"/>
</dbReference>
<protein>
    <submittedName>
        <fullName evidence="8">Uncharacterized protein</fullName>
    </submittedName>
</protein>
<comment type="subcellular location">
    <subcellularLocation>
        <location evidence="1">Membrane</location>
        <topology evidence="1">Multi-pass membrane protein</topology>
    </subcellularLocation>
</comment>
<evidence type="ECO:0000313" key="8">
    <source>
        <dbReference type="EMBL" id="KAI5063223.1"/>
    </source>
</evidence>
<dbReference type="InterPro" id="IPR004324">
    <property type="entry name" value="FBT"/>
</dbReference>
<dbReference type="PANTHER" id="PTHR31585">
    <property type="entry name" value="FOLATE-BIOPTERIN TRANSPORTER 1, CHLOROPLASTIC"/>
    <property type="match status" value="1"/>
</dbReference>
<keyword evidence="9" id="KW-1185">Reference proteome</keyword>
<dbReference type="InterPro" id="IPR036259">
    <property type="entry name" value="MFS_trans_sf"/>
</dbReference>
<sequence>MPEEDEDALLKNVALSTMNKIDSDDNHDHDLEQDGKDIKSAHFRKLEQWNYARHFYVWLRTLQNTFGAPFMAVVVIVYGVSEGYAGNVRHIAANYYWKDVQKLQPAESQAFEAFVGMPWNIKPIYGLITDTFPIGGFQRWPYLAICGVAGACCLWILSLLSVPSPWLATLLMAGAALCTAFPDVVVDAALAEQSRNQPTFASDLQSLSWGSLSLGGLVGSVVSGPAVHSFGPRGAFFLISVAPVLLLVAAWAIPEKRLPKGLDRAKFGDMLKTLQLFKQALKIPAIWRPALYVYLARALCPDISESMFYWFTDPVVGPGFSEQFIGLVGGIGYLAMFVGVGLYNCWFRRYTLRTMFLWPQVAYAFMGLCDTVIVNRWNLQLGIPDRAFVIGDETFTDVIGRLQLIPFMVLSARLCPPGVEGTVFAFLMSVSNFGATCASWNGAFLLHQLHVSKEDYSNLWLAVVIRSLLRLTPAIFLFLLPLGTVDDLETPIIGGTNAQAVVNKDEETLHMLETQQEMVEMKH</sequence>
<evidence type="ECO:0000256" key="5">
    <source>
        <dbReference type="ARBA" id="ARBA00022989"/>
    </source>
</evidence>
<organism evidence="8 9">
    <name type="scientific">Adiantum capillus-veneris</name>
    <name type="common">Maidenhair fern</name>
    <dbReference type="NCBI Taxonomy" id="13818"/>
    <lineage>
        <taxon>Eukaryota</taxon>
        <taxon>Viridiplantae</taxon>
        <taxon>Streptophyta</taxon>
        <taxon>Embryophyta</taxon>
        <taxon>Tracheophyta</taxon>
        <taxon>Polypodiopsida</taxon>
        <taxon>Polypodiidae</taxon>
        <taxon>Polypodiales</taxon>
        <taxon>Pteridineae</taxon>
        <taxon>Pteridaceae</taxon>
        <taxon>Vittarioideae</taxon>
        <taxon>Adiantum</taxon>
    </lineage>
</organism>
<evidence type="ECO:0000256" key="3">
    <source>
        <dbReference type="ARBA" id="ARBA00022448"/>
    </source>
</evidence>
<keyword evidence="4 7" id="KW-0812">Transmembrane</keyword>
<feature type="transmembrane region" description="Helical" evidence="7">
    <location>
        <begin position="140"/>
        <end position="160"/>
    </location>
</feature>
<keyword evidence="6 7" id="KW-0472">Membrane</keyword>
<feature type="transmembrane region" description="Helical" evidence="7">
    <location>
        <begin position="207"/>
        <end position="228"/>
    </location>
</feature>
<dbReference type="SUPFAM" id="SSF103473">
    <property type="entry name" value="MFS general substrate transporter"/>
    <property type="match status" value="1"/>
</dbReference>
<dbReference type="EMBL" id="JABFUD020000021">
    <property type="protein sequence ID" value="KAI5063223.1"/>
    <property type="molecule type" value="Genomic_DNA"/>
</dbReference>
<dbReference type="PANTHER" id="PTHR31585:SF6">
    <property type="entry name" value="FOLATE-BIOPTERIN TRANSPORTER 2-RELATED"/>
    <property type="match status" value="1"/>
</dbReference>
<name>A0A9D4U844_ADICA</name>
<reference evidence="8" key="1">
    <citation type="submission" date="2021-01" db="EMBL/GenBank/DDBJ databases">
        <title>Adiantum capillus-veneris genome.</title>
        <authorList>
            <person name="Fang Y."/>
            <person name="Liao Q."/>
        </authorList>
    </citation>
    <scope>NUCLEOTIDE SEQUENCE</scope>
    <source>
        <strain evidence="8">H3</strain>
        <tissue evidence="8">Leaf</tissue>
    </source>
</reference>
<dbReference type="AlphaFoldDB" id="A0A9D4U844"/>
<feature type="transmembrane region" description="Helical" evidence="7">
    <location>
        <begin position="234"/>
        <end position="254"/>
    </location>
</feature>
<dbReference type="GO" id="GO:0016020">
    <property type="term" value="C:membrane"/>
    <property type="evidence" value="ECO:0007669"/>
    <property type="project" value="UniProtKB-SubCell"/>
</dbReference>
<dbReference type="Proteomes" id="UP000886520">
    <property type="component" value="Chromosome 21"/>
</dbReference>
<proteinExistence type="inferred from homology"/>
<comment type="caution">
    <text evidence="8">The sequence shown here is derived from an EMBL/GenBank/DDBJ whole genome shotgun (WGS) entry which is preliminary data.</text>
</comment>
<dbReference type="Pfam" id="PF03092">
    <property type="entry name" value="BT1"/>
    <property type="match status" value="1"/>
</dbReference>
<feature type="transmembrane region" description="Helical" evidence="7">
    <location>
        <begin position="324"/>
        <end position="343"/>
    </location>
</feature>
<dbReference type="OrthoDB" id="754047at2759"/>
<keyword evidence="5 7" id="KW-1133">Transmembrane helix</keyword>
<accession>A0A9D4U844</accession>
<evidence type="ECO:0000256" key="7">
    <source>
        <dbReference type="SAM" id="Phobius"/>
    </source>
</evidence>
<dbReference type="CDD" id="cd17484">
    <property type="entry name" value="MFS_FBT"/>
    <property type="match status" value="1"/>
</dbReference>
<comment type="similarity">
    <text evidence="2">Belongs to the major facilitator superfamily. Folate-biopterin transporter (TC 2.A.71) family.</text>
</comment>
<gene>
    <name evidence="8" type="ORF">GOP47_0021770</name>
</gene>
<evidence type="ECO:0000256" key="1">
    <source>
        <dbReference type="ARBA" id="ARBA00004141"/>
    </source>
</evidence>
<dbReference type="Gene3D" id="1.20.1250.20">
    <property type="entry name" value="MFS general substrate transporter like domains"/>
    <property type="match status" value="1"/>
</dbReference>
<keyword evidence="3" id="KW-0813">Transport</keyword>
<evidence type="ECO:0000256" key="4">
    <source>
        <dbReference type="ARBA" id="ARBA00022692"/>
    </source>
</evidence>
<evidence type="ECO:0000313" key="9">
    <source>
        <dbReference type="Proteomes" id="UP000886520"/>
    </source>
</evidence>
<evidence type="ECO:0000256" key="6">
    <source>
        <dbReference type="ARBA" id="ARBA00023136"/>
    </source>
</evidence>